<evidence type="ECO:0000256" key="7">
    <source>
        <dbReference type="ARBA" id="ARBA00023065"/>
    </source>
</evidence>
<feature type="transmembrane region" description="Helical" evidence="10">
    <location>
        <begin position="345"/>
        <end position="370"/>
    </location>
</feature>
<evidence type="ECO:0000256" key="6">
    <source>
        <dbReference type="ARBA" id="ARBA00023053"/>
    </source>
</evidence>
<feature type="transmembrane region" description="Helical" evidence="10">
    <location>
        <begin position="189"/>
        <end position="209"/>
    </location>
</feature>
<keyword evidence="6" id="KW-0915">Sodium</keyword>
<dbReference type="GO" id="GO:0015386">
    <property type="term" value="F:potassium:proton antiporter activity"/>
    <property type="evidence" value="ECO:0007669"/>
    <property type="project" value="TreeGrafter"/>
</dbReference>
<dbReference type="OrthoDB" id="196264at2759"/>
<evidence type="ECO:0000256" key="11">
    <source>
        <dbReference type="SAM" id="SignalP"/>
    </source>
</evidence>
<feature type="transmembrane region" description="Helical" evidence="10">
    <location>
        <begin position="316"/>
        <end position="333"/>
    </location>
</feature>
<keyword evidence="8 10" id="KW-0472">Membrane</keyword>
<dbReference type="GO" id="GO:0015385">
    <property type="term" value="F:sodium:proton antiporter activity"/>
    <property type="evidence" value="ECO:0007669"/>
    <property type="project" value="InterPro"/>
</dbReference>
<dbReference type="Pfam" id="PF00999">
    <property type="entry name" value="Na_H_Exchanger"/>
    <property type="match status" value="1"/>
</dbReference>
<evidence type="ECO:0000256" key="8">
    <source>
        <dbReference type="ARBA" id="ARBA00023136"/>
    </source>
</evidence>
<keyword evidence="3" id="KW-1003">Cell membrane</keyword>
<protein>
    <submittedName>
        <fullName evidence="13">Slc9a8 protein</fullName>
    </submittedName>
</protein>
<comment type="subcellular location">
    <subcellularLocation>
        <location evidence="1">Cell membrane</location>
        <topology evidence="1">Multi-pass membrane protein</topology>
    </subcellularLocation>
</comment>
<dbReference type="PANTHER" id="PTHR10110:SF86">
    <property type="entry name" value="SODIUM_HYDROGEN EXCHANGER 7"/>
    <property type="match status" value="1"/>
</dbReference>
<proteinExistence type="predicted"/>
<feature type="transmembrane region" description="Helical" evidence="10">
    <location>
        <begin position="120"/>
        <end position="141"/>
    </location>
</feature>
<evidence type="ECO:0000256" key="5">
    <source>
        <dbReference type="ARBA" id="ARBA00022989"/>
    </source>
</evidence>
<evidence type="ECO:0000256" key="1">
    <source>
        <dbReference type="ARBA" id="ARBA00004651"/>
    </source>
</evidence>
<dbReference type="InterPro" id="IPR018422">
    <property type="entry name" value="Cation/H_exchanger_CPA1"/>
</dbReference>
<keyword evidence="14" id="KW-1185">Reference proteome</keyword>
<feature type="transmembrane region" description="Helical" evidence="10">
    <location>
        <begin position="153"/>
        <end position="177"/>
    </location>
</feature>
<evidence type="ECO:0000256" key="9">
    <source>
        <dbReference type="ARBA" id="ARBA00023201"/>
    </source>
</evidence>
<keyword evidence="2" id="KW-0813">Transport</keyword>
<comment type="caution">
    <text evidence="13">The sequence shown here is derived from an EMBL/GenBank/DDBJ whole genome shotgun (WGS) entry which is preliminary data.</text>
</comment>
<keyword evidence="4 10" id="KW-0812">Transmembrane</keyword>
<evidence type="ECO:0000313" key="13">
    <source>
        <dbReference type="EMBL" id="CAE7033625.1"/>
    </source>
</evidence>
<evidence type="ECO:0000256" key="3">
    <source>
        <dbReference type="ARBA" id="ARBA00022475"/>
    </source>
</evidence>
<dbReference type="EMBL" id="CAJNDS010000247">
    <property type="protein sequence ID" value="CAE7033625.1"/>
    <property type="molecule type" value="Genomic_DNA"/>
</dbReference>
<evidence type="ECO:0000313" key="14">
    <source>
        <dbReference type="Proteomes" id="UP000604046"/>
    </source>
</evidence>
<feature type="signal peptide" evidence="11">
    <location>
        <begin position="1"/>
        <end position="21"/>
    </location>
</feature>
<feature type="chain" id="PRO_5032558832" evidence="11">
    <location>
        <begin position="22"/>
        <end position="897"/>
    </location>
</feature>
<feature type="transmembrane region" description="Helical" evidence="10">
    <location>
        <begin position="293"/>
        <end position="310"/>
    </location>
</feature>
<reference evidence="13" key="1">
    <citation type="submission" date="2021-02" db="EMBL/GenBank/DDBJ databases">
        <authorList>
            <person name="Dougan E. K."/>
            <person name="Rhodes N."/>
            <person name="Thang M."/>
            <person name="Chan C."/>
        </authorList>
    </citation>
    <scope>NUCLEOTIDE SEQUENCE</scope>
</reference>
<feature type="transmembrane region" description="Helical" evidence="10">
    <location>
        <begin position="259"/>
        <end position="281"/>
    </location>
</feature>
<gene>
    <name evidence="13" type="primary">Slc9a8</name>
    <name evidence="13" type="ORF">SNAT2548_LOCUS4019</name>
</gene>
<keyword evidence="5 10" id="KW-1133">Transmembrane helix</keyword>
<dbReference type="GO" id="GO:0005886">
    <property type="term" value="C:plasma membrane"/>
    <property type="evidence" value="ECO:0007669"/>
    <property type="project" value="UniProtKB-SubCell"/>
</dbReference>
<dbReference type="PRINTS" id="PR01084">
    <property type="entry name" value="NAHEXCHNGR"/>
</dbReference>
<feature type="transmembrane region" description="Helical" evidence="10">
    <location>
        <begin position="376"/>
        <end position="404"/>
    </location>
</feature>
<evidence type="ECO:0000256" key="10">
    <source>
        <dbReference type="SAM" id="Phobius"/>
    </source>
</evidence>
<dbReference type="AlphaFoldDB" id="A0A812ICL4"/>
<feature type="transmembrane region" description="Helical" evidence="10">
    <location>
        <begin position="463"/>
        <end position="483"/>
    </location>
</feature>
<feature type="transmembrane region" description="Helical" evidence="10">
    <location>
        <begin position="216"/>
        <end position="239"/>
    </location>
</feature>
<accession>A0A812ICL4</accession>
<keyword evidence="11" id="KW-0732">Signal</keyword>
<feature type="domain" description="Cation/H+ exchanger transmembrane" evidence="12">
    <location>
        <begin position="66"/>
        <end position="484"/>
    </location>
</feature>
<organism evidence="13 14">
    <name type="scientific">Symbiodinium natans</name>
    <dbReference type="NCBI Taxonomy" id="878477"/>
    <lineage>
        <taxon>Eukaryota</taxon>
        <taxon>Sar</taxon>
        <taxon>Alveolata</taxon>
        <taxon>Dinophyceae</taxon>
        <taxon>Suessiales</taxon>
        <taxon>Symbiodiniaceae</taxon>
        <taxon>Symbiodinium</taxon>
    </lineage>
</organism>
<dbReference type="InterPro" id="IPR006153">
    <property type="entry name" value="Cation/H_exchanger_TM"/>
</dbReference>
<evidence type="ECO:0000256" key="2">
    <source>
        <dbReference type="ARBA" id="ARBA00022448"/>
    </source>
</evidence>
<keyword evidence="9" id="KW-0739">Sodium transport</keyword>
<dbReference type="Proteomes" id="UP000604046">
    <property type="component" value="Unassembled WGS sequence"/>
</dbReference>
<dbReference type="GO" id="GO:0051453">
    <property type="term" value="P:regulation of intracellular pH"/>
    <property type="evidence" value="ECO:0007669"/>
    <property type="project" value="TreeGrafter"/>
</dbReference>
<keyword evidence="7" id="KW-0406">Ion transport</keyword>
<evidence type="ECO:0000256" key="4">
    <source>
        <dbReference type="ARBA" id="ARBA00022692"/>
    </source>
</evidence>
<evidence type="ECO:0000259" key="12">
    <source>
        <dbReference type="Pfam" id="PF00999"/>
    </source>
</evidence>
<dbReference type="InterPro" id="IPR004709">
    <property type="entry name" value="NaH_exchanger"/>
</dbReference>
<dbReference type="PANTHER" id="PTHR10110">
    <property type="entry name" value="SODIUM/HYDROGEN EXCHANGER"/>
    <property type="match status" value="1"/>
</dbReference>
<dbReference type="GO" id="GO:0098719">
    <property type="term" value="P:sodium ion import across plasma membrane"/>
    <property type="evidence" value="ECO:0007669"/>
    <property type="project" value="TreeGrafter"/>
</dbReference>
<feature type="transmembrane region" description="Helical" evidence="10">
    <location>
        <begin position="82"/>
        <end position="100"/>
    </location>
</feature>
<dbReference type="Gene3D" id="6.10.140.1330">
    <property type="match status" value="1"/>
</dbReference>
<feature type="transmembrane region" description="Helical" evidence="10">
    <location>
        <begin position="54"/>
        <end position="75"/>
    </location>
</feature>
<name>A0A812ICL4_9DINO</name>
<sequence length="897" mass="97936">MSVVRLPLALLVLLSLHLCAGRTTNSSESEEMERFQTIQEAIKEEGTEGIVHEWTGLMVCCSASVMIALLIGNFLHVCEVSIVSESSVIILVGFLLGVILPTDGSILGWGMGTVDVETEGLLMATFLNLFLLPVIIFEAGWSMTHRDFINQLFTILTFAVLGTLISMLVVGLLIMSTCHIHGVCRARTAFTYAALISAVDPVATLATYAHLQVDPLLNIIVFGESVVNDAVAIVLFRVLNSSESFEDMSVGQVSGRIGSQTLLLLFGSVGLGIMLGFLLMLTTRYCRLADQTPSLVLFVFVSSFFIYCFAERVCGMSGIITVLIASMFASGFAKHQFSPEATMFCAFALKQAATLADMVVFLFCGITAVYCDMRGMVFGGLVIAFCLLGRAAAVLPLALLTNGLKAATGRGESWERSLRLDWKKIFMMWHAGLRGGIALVLTLELEPWVDEGTPGQRDTLRNATILIIVFFLLFFGGSTKVLLKNLGIPMEGKAKPMHIHHGKFWRFLHRIRYHVLGPMLIADSSKLNEGALPQLIADIAAVEGRQSSSASLPPGQRSSRLPVIQSQRSIDARRGDEMVSLFGMVDPLNANESGSEGLTDASSSEVCVGQLYHDGRTGKCTGAFRMLLGGRCSEDGSRSSIWQSLALAWDELPAHGDVTTCDVCTRPSSLWVRFAQDIMVMLSQLTRAVMNVVSSTNNHVKFQRAFEAMRKAYRETSRPAVQSWLENRIGLASFDRSYYYTVDTKQKMFYAAITADLEAARLAEAGFDDVRIRICNIINFFDIKTKPKAARINAAVIRLLERGDVWRAQLLLSRGVALAFKKPLSSMRVGSCIFDASSEHKLYGQAPSANSLQHRLCSVGDAAAVNPLCMMLEFLLVYLMSTGSGFGLLAASCSLEP</sequence>